<gene>
    <name evidence="1" type="ORF">HHX25_19100</name>
</gene>
<protein>
    <recommendedName>
        <fullName evidence="3">Barstar (barnase inhibitor) domain-containing protein</fullName>
    </recommendedName>
</protein>
<reference evidence="1 2" key="1">
    <citation type="submission" date="2020-04" db="EMBL/GenBank/DDBJ databases">
        <title>A Flavivirga sp. nov.</title>
        <authorList>
            <person name="Sun X."/>
        </authorList>
    </citation>
    <scope>NUCLEOTIDE SEQUENCE [LARGE SCALE GENOMIC DNA]</scope>
    <source>
        <strain evidence="1 2">Y03</strain>
    </source>
</reference>
<dbReference type="EMBL" id="JABBHF010000014">
    <property type="protein sequence ID" value="NMH89622.1"/>
    <property type="molecule type" value="Genomic_DNA"/>
</dbReference>
<accession>A0ABX1S165</accession>
<evidence type="ECO:0000313" key="2">
    <source>
        <dbReference type="Proteomes" id="UP000746690"/>
    </source>
</evidence>
<proteinExistence type="predicted"/>
<comment type="caution">
    <text evidence="1">The sequence shown here is derived from an EMBL/GenBank/DDBJ whole genome shotgun (WGS) entry which is preliminary data.</text>
</comment>
<keyword evidence="2" id="KW-1185">Reference proteome</keyword>
<organism evidence="1 2">
    <name type="scientific">Flavivirga algicola</name>
    <dbReference type="NCBI Taxonomy" id="2729136"/>
    <lineage>
        <taxon>Bacteria</taxon>
        <taxon>Pseudomonadati</taxon>
        <taxon>Bacteroidota</taxon>
        <taxon>Flavobacteriia</taxon>
        <taxon>Flavobacteriales</taxon>
        <taxon>Flavobacteriaceae</taxon>
        <taxon>Flavivirga</taxon>
    </lineage>
</organism>
<evidence type="ECO:0000313" key="1">
    <source>
        <dbReference type="EMBL" id="NMH89622.1"/>
    </source>
</evidence>
<name>A0ABX1S165_9FLAO</name>
<sequence length="239" mass="28584">MISKNWFKNIMLNKNDTRESLNSRVKKRHKKWHSEIRTLLELPLDFQNEISCDFDVLFDFWEIPKKDLANVFSEVNGIEEIMDEIIAFKKSKILKNKEFVDFKELAVSNIRKTIDRLSDHIDTSSLYKIPIKIENGDFHTDYKKVGFLIDITESYSDILYDEILQKGNELKYSLALFLSEPIYRLSTSYFPVHYFQWKLIGQNDNLNPYKYLFELLKDYGSDVFICEEEIKIYTNNYFE</sequence>
<dbReference type="Proteomes" id="UP000746690">
    <property type="component" value="Unassembled WGS sequence"/>
</dbReference>
<dbReference type="RefSeq" id="WP_169676765.1">
    <property type="nucleotide sequence ID" value="NZ_JABBHF010000014.1"/>
</dbReference>
<evidence type="ECO:0008006" key="3">
    <source>
        <dbReference type="Google" id="ProtNLM"/>
    </source>
</evidence>